<organism evidence="3 4">
    <name type="scientific">Prauserella shujinwangii</name>
    <dbReference type="NCBI Taxonomy" id="1453103"/>
    <lineage>
        <taxon>Bacteria</taxon>
        <taxon>Bacillati</taxon>
        <taxon>Actinomycetota</taxon>
        <taxon>Actinomycetes</taxon>
        <taxon>Pseudonocardiales</taxon>
        <taxon>Pseudonocardiaceae</taxon>
        <taxon>Prauserella</taxon>
    </lineage>
</organism>
<protein>
    <submittedName>
        <fullName evidence="3">PhzF family phenazine biosynthesis protein</fullName>
    </submittedName>
</protein>
<dbReference type="Pfam" id="PF02567">
    <property type="entry name" value="PhzC-PhzF"/>
    <property type="match status" value="1"/>
</dbReference>
<gene>
    <name evidence="3" type="ORF">B0I33_102364</name>
</gene>
<keyword evidence="2" id="KW-0413">Isomerase</keyword>
<sequence length="145" mass="15224">MTGQKTGVRLHTVDAFAAEPFRGNPAGVVLLDSPADPAWMQAVANELGHADTAFVVVSEEPKPLRWFTPVTEVSLCGHATLAATHVLGGRQVFATRSGELRRLGRTELAGEQASPRGGVVRMALRGDRVTISGQAVTVTAGQLLG</sequence>
<evidence type="ECO:0000313" key="4">
    <source>
        <dbReference type="Proteomes" id="UP000238362"/>
    </source>
</evidence>
<keyword evidence="4" id="KW-1185">Reference proteome</keyword>
<accession>A0A2T0M0X7</accession>
<dbReference type="SUPFAM" id="SSF54506">
    <property type="entry name" value="Diaminopimelate epimerase-like"/>
    <property type="match status" value="1"/>
</dbReference>
<reference evidence="3 4" key="1">
    <citation type="submission" date="2018-03" db="EMBL/GenBank/DDBJ databases">
        <title>Genomic Encyclopedia of Type Strains, Phase III (KMG-III): the genomes of soil and plant-associated and newly described type strains.</title>
        <authorList>
            <person name="Whitman W."/>
        </authorList>
    </citation>
    <scope>NUCLEOTIDE SEQUENCE [LARGE SCALE GENOMIC DNA]</scope>
    <source>
        <strain evidence="3 4">CGMCC 4.7125</strain>
    </source>
</reference>
<dbReference type="AlphaFoldDB" id="A0A2T0M0X7"/>
<dbReference type="GO" id="GO:0005737">
    <property type="term" value="C:cytoplasm"/>
    <property type="evidence" value="ECO:0007669"/>
    <property type="project" value="TreeGrafter"/>
</dbReference>
<comment type="caution">
    <text evidence="3">The sequence shown here is derived from an EMBL/GenBank/DDBJ whole genome shotgun (WGS) entry which is preliminary data.</text>
</comment>
<name>A0A2T0M0X7_9PSEU</name>
<dbReference type="EMBL" id="PVNH01000002">
    <property type="protein sequence ID" value="PRX50245.1"/>
    <property type="molecule type" value="Genomic_DNA"/>
</dbReference>
<evidence type="ECO:0000256" key="2">
    <source>
        <dbReference type="ARBA" id="ARBA00023235"/>
    </source>
</evidence>
<evidence type="ECO:0000313" key="3">
    <source>
        <dbReference type="EMBL" id="PRX50245.1"/>
    </source>
</evidence>
<dbReference type="PANTHER" id="PTHR13774:SF17">
    <property type="entry name" value="PHENAZINE BIOSYNTHESIS-LIKE DOMAIN-CONTAINING PROTEIN"/>
    <property type="match status" value="1"/>
</dbReference>
<comment type="similarity">
    <text evidence="1">Belongs to the PhzF family.</text>
</comment>
<proteinExistence type="inferred from homology"/>
<evidence type="ECO:0000256" key="1">
    <source>
        <dbReference type="ARBA" id="ARBA00008270"/>
    </source>
</evidence>
<dbReference type="InterPro" id="IPR003719">
    <property type="entry name" value="Phenazine_PhzF-like"/>
</dbReference>
<dbReference type="GO" id="GO:0016853">
    <property type="term" value="F:isomerase activity"/>
    <property type="evidence" value="ECO:0007669"/>
    <property type="project" value="UniProtKB-KW"/>
</dbReference>
<dbReference type="PANTHER" id="PTHR13774">
    <property type="entry name" value="PHENAZINE BIOSYNTHESIS PROTEIN"/>
    <property type="match status" value="1"/>
</dbReference>
<dbReference type="Gene3D" id="3.10.310.10">
    <property type="entry name" value="Diaminopimelate Epimerase, Chain A, domain 1"/>
    <property type="match status" value="1"/>
</dbReference>
<dbReference type="Proteomes" id="UP000238362">
    <property type="component" value="Unassembled WGS sequence"/>
</dbReference>